<evidence type="ECO:0000313" key="12">
    <source>
        <dbReference type="Proteomes" id="UP000295198"/>
    </source>
</evidence>
<dbReference type="Gene3D" id="3.10.20.600">
    <property type="match status" value="1"/>
</dbReference>
<dbReference type="Pfam" id="PF10589">
    <property type="entry name" value="NADH_4Fe-4S"/>
    <property type="match status" value="1"/>
</dbReference>
<evidence type="ECO:0000256" key="4">
    <source>
        <dbReference type="ARBA" id="ARBA00022485"/>
    </source>
</evidence>
<dbReference type="InterPro" id="IPR037207">
    <property type="entry name" value="Nuop51_4Fe4S-bd_sf"/>
</dbReference>
<dbReference type="GO" id="GO:0051539">
    <property type="term" value="F:4 iron, 4 sulfur cluster binding"/>
    <property type="evidence" value="ECO:0007669"/>
    <property type="project" value="UniProtKB-KW"/>
</dbReference>
<dbReference type="PANTHER" id="PTHR11780:SF10">
    <property type="entry name" value="NADH DEHYDROGENASE [UBIQUINONE] FLAVOPROTEIN 1, MITOCHONDRIAL"/>
    <property type="match status" value="1"/>
</dbReference>
<keyword evidence="4" id="KW-0004">4Fe-4S</keyword>
<dbReference type="InterPro" id="IPR050837">
    <property type="entry name" value="ComplexI_51kDa_subunit"/>
</dbReference>
<keyword evidence="8" id="KW-0408">Iron</keyword>
<evidence type="ECO:0000313" key="11">
    <source>
        <dbReference type="EMBL" id="RYP85322.1"/>
    </source>
</evidence>
<dbReference type="RefSeq" id="WP_134717792.1">
    <property type="nucleotide sequence ID" value="NZ_SDKM01000017.1"/>
</dbReference>
<comment type="similarity">
    <text evidence="3">Belongs to the complex I 51 kDa subunit family.</text>
</comment>
<dbReference type="Pfam" id="PF01512">
    <property type="entry name" value="Complex1_51K"/>
    <property type="match status" value="1"/>
</dbReference>
<protein>
    <recommendedName>
        <fullName evidence="10">NADH-ubiquinone oxidoreductase 51kDa subunit iron-sulphur binding domain-containing protein</fullName>
    </recommendedName>
</protein>
<keyword evidence="7" id="KW-0479">Metal-binding</keyword>
<accession>A0A4Q4ZBM9</accession>
<keyword evidence="9" id="KW-0411">Iron-sulfur</keyword>
<dbReference type="InterPro" id="IPR037225">
    <property type="entry name" value="Nuo51_FMN-bd_sf"/>
</dbReference>
<evidence type="ECO:0000256" key="9">
    <source>
        <dbReference type="ARBA" id="ARBA00023014"/>
    </source>
</evidence>
<evidence type="ECO:0000256" key="7">
    <source>
        <dbReference type="ARBA" id="ARBA00022723"/>
    </source>
</evidence>
<dbReference type="GO" id="GO:0045333">
    <property type="term" value="P:cellular respiration"/>
    <property type="evidence" value="ECO:0007669"/>
    <property type="project" value="TreeGrafter"/>
</dbReference>
<keyword evidence="6" id="KW-0288">FMN</keyword>
<gene>
    <name evidence="11" type="ORF">EKO23_12620</name>
</gene>
<sequence>MRPASPVPVAGPYDVVPGPALLAGTAEGPGLAAHRDRHGPLPDLDLDTLLDLTTRARVRGRGGAGFPFATKLRAAAGRRRPVVVVNAGEGEPASAKDAALVGAAPHLVLDGAVTTARALGAREVHLVLPGERPDVAAALRFAARERDDRLRVHAHVADARFVAGQETAVLELLAGRPGFPVTAWQPASVAGHRRRPTVLSNAETWAHVGLLAHRGVAGYARHGTDREPGTTLLTLAVRGRRATVREVPYGARLRDVLPPEAWGQPALLGGFHGSWVTWETLASLRVSVDRLRALGTPLGAGVVLVPAPGECPLRLTSRIVDYLAGQSAGRCGPCLNGLPALASALRAVAAGSGRTDRLTALAGLVERRGACAHPDGTARLARSLLAALLGEVDAHLRGGCPALAGTALGAPTRRLHAVPAAPEGAA</sequence>
<dbReference type="Gene3D" id="1.20.1440.230">
    <property type="entry name" value="NADH-ubiquinone oxidoreductase 51kDa subunit, iron-sulphur binding domain"/>
    <property type="match status" value="1"/>
</dbReference>
<evidence type="ECO:0000256" key="3">
    <source>
        <dbReference type="ARBA" id="ARBA00007523"/>
    </source>
</evidence>
<comment type="cofactor">
    <cofactor evidence="1">
        <name>FMN</name>
        <dbReference type="ChEBI" id="CHEBI:58210"/>
    </cofactor>
</comment>
<evidence type="ECO:0000259" key="10">
    <source>
        <dbReference type="SMART" id="SM00928"/>
    </source>
</evidence>
<dbReference type="Proteomes" id="UP000295198">
    <property type="component" value="Unassembled WGS sequence"/>
</dbReference>
<dbReference type="GO" id="GO:0003954">
    <property type="term" value="F:NADH dehydrogenase activity"/>
    <property type="evidence" value="ECO:0007669"/>
    <property type="project" value="TreeGrafter"/>
</dbReference>
<keyword evidence="12" id="KW-1185">Reference proteome</keyword>
<feature type="domain" description="NADH-ubiquinone oxidoreductase 51kDa subunit iron-sulphur binding" evidence="10">
    <location>
        <begin position="313"/>
        <end position="358"/>
    </location>
</feature>
<dbReference type="OrthoDB" id="9805533at2"/>
<comment type="caution">
    <text evidence="11">The sequence shown here is derived from an EMBL/GenBank/DDBJ whole genome shotgun (WGS) entry which is preliminary data.</text>
</comment>
<dbReference type="EMBL" id="SDKM01000017">
    <property type="protein sequence ID" value="RYP85322.1"/>
    <property type="molecule type" value="Genomic_DNA"/>
</dbReference>
<evidence type="ECO:0000256" key="6">
    <source>
        <dbReference type="ARBA" id="ARBA00022643"/>
    </source>
</evidence>
<dbReference type="PANTHER" id="PTHR11780">
    <property type="entry name" value="NADH-UBIQUINONE OXIDOREDUCTASE FLAVOPROTEIN 1 NDUFV1"/>
    <property type="match status" value="1"/>
</dbReference>
<evidence type="ECO:0000256" key="2">
    <source>
        <dbReference type="ARBA" id="ARBA00001966"/>
    </source>
</evidence>
<dbReference type="GO" id="GO:0046872">
    <property type="term" value="F:metal ion binding"/>
    <property type="evidence" value="ECO:0007669"/>
    <property type="project" value="UniProtKB-KW"/>
</dbReference>
<evidence type="ECO:0000256" key="8">
    <source>
        <dbReference type="ARBA" id="ARBA00023004"/>
    </source>
</evidence>
<dbReference type="AlphaFoldDB" id="A0A4Q4ZBM9"/>
<dbReference type="Gene3D" id="3.40.50.11540">
    <property type="entry name" value="NADH-ubiquinone oxidoreductase 51kDa subunit"/>
    <property type="match status" value="1"/>
</dbReference>
<evidence type="ECO:0000256" key="1">
    <source>
        <dbReference type="ARBA" id="ARBA00001917"/>
    </source>
</evidence>
<reference evidence="11 12" key="1">
    <citation type="submission" date="2019-01" db="EMBL/GenBank/DDBJ databases">
        <title>Nocardioides guangzhouensis sp. nov., an actinobacterium isolated from soil.</title>
        <authorList>
            <person name="Fu Y."/>
            <person name="Cai Y."/>
            <person name="Lin Z."/>
            <person name="Chen P."/>
        </authorList>
    </citation>
    <scope>NUCLEOTIDE SEQUENCE [LARGE SCALE GENOMIC DNA]</scope>
    <source>
        <strain evidence="11 12">130</strain>
    </source>
</reference>
<dbReference type="SMART" id="SM00928">
    <property type="entry name" value="NADH_4Fe-4S"/>
    <property type="match status" value="1"/>
</dbReference>
<dbReference type="InterPro" id="IPR011538">
    <property type="entry name" value="Nuo51_FMN-bd"/>
</dbReference>
<comment type="cofactor">
    <cofactor evidence="2">
        <name>[4Fe-4S] cluster</name>
        <dbReference type="ChEBI" id="CHEBI:49883"/>
    </cofactor>
</comment>
<proteinExistence type="inferred from homology"/>
<dbReference type="SUPFAM" id="SSF140490">
    <property type="entry name" value="Nqo1C-terminal domain-like"/>
    <property type="match status" value="1"/>
</dbReference>
<evidence type="ECO:0000256" key="5">
    <source>
        <dbReference type="ARBA" id="ARBA00022630"/>
    </source>
</evidence>
<keyword evidence="5" id="KW-0285">Flavoprotein</keyword>
<organism evidence="11 12">
    <name type="scientific">Nocardioides guangzhouensis</name>
    <dbReference type="NCBI Taxonomy" id="2497878"/>
    <lineage>
        <taxon>Bacteria</taxon>
        <taxon>Bacillati</taxon>
        <taxon>Actinomycetota</taxon>
        <taxon>Actinomycetes</taxon>
        <taxon>Propionibacteriales</taxon>
        <taxon>Nocardioidaceae</taxon>
        <taxon>Nocardioides</taxon>
    </lineage>
</organism>
<name>A0A4Q4ZBM9_9ACTN</name>
<dbReference type="SUPFAM" id="SSF142019">
    <property type="entry name" value="Nqo1 FMN-binding domain-like"/>
    <property type="match status" value="1"/>
</dbReference>
<dbReference type="InterPro" id="IPR019575">
    <property type="entry name" value="Nuop51_4Fe4S-bd"/>
</dbReference>